<gene>
    <name evidence="2" type="ORF">SAMN05421854_108372</name>
</gene>
<dbReference type="Proteomes" id="UP000199137">
    <property type="component" value="Unassembled WGS sequence"/>
</dbReference>
<sequence length="99" mass="10489">MSRSSWFVVTGERQSLCGEVPDRVSPFVGGPALGGNLQKMPFNMVHRGNRSVRPSRCRQRRDGCQCFGGTLDFSAVDAGDGERAPASSPNARSASSAAS</sequence>
<reference evidence="2 3" key="1">
    <citation type="submission" date="2016-10" db="EMBL/GenBank/DDBJ databases">
        <authorList>
            <person name="de Groot N.N."/>
        </authorList>
    </citation>
    <scope>NUCLEOTIDE SEQUENCE [LARGE SCALE GENOMIC DNA]</scope>
    <source>
        <strain evidence="2 3">DSM 44637</strain>
    </source>
</reference>
<evidence type="ECO:0000313" key="2">
    <source>
        <dbReference type="EMBL" id="SFQ07388.1"/>
    </source>
</evidence>
<feature type="compositionally biased region" description="Low complexity" evidence="1">
    <location>
        <begin position="84"/>
        <end position="99"/>
    </location>
</feature>
<organism evidence="2 3">
    <name type="scientific">Amycolatopsis rubida</name>
    <dbReference type="NCBI Taxonomy" id="112413"/>
    <lineage>
        <taxon>Bacteria</taxon>
        <taxon>Bacillati</taxon>
        <taxon>Actinomycetota</taxon>
        <taxon>Actinomycetes</taxon>
        <taxon>Pseudonocardiales</taxon>
        <taxon>Pseudonocardiaceae</taxon>
        <taxon>Amycolatopsis</taxon>
    </lineage>
</organism>
<dbReference type="EMBL" id="FOWC01000008">
    <property type="protein sequence ID" value="SFQ07388.1"/>
    <property type="molecule type" value="Genomic_DNA"/>
</dbReference>
<name>A0A1I5VIK0_9PSEU</name>
<dbReference type="STRING" id="112413.SAMN05421854_108372"/>
<dbReference type="AlphaFoldDB" id="A0A1I5VIK0"/>
<protein>
    <submittedName>
        <fullName evidence="2">Uncharacterized protein</fullName>
    </submittedName>
</protein>
<proteinExistence type="predicted"/>
<evidence type="ECO:0000256" key="1">
    <source>
        <dbReference type="SAM" id="MobiDB-lite"/>
    </source>
</evidence>
<feature type="region of interest" description="Disordered" evidence="1">
    <location>
        <begin position="77"/>
        <end position="99"/>
    </location>
</feature>
<accession>A0A1I5VIK0</accession>
<evidence type="ECO:0000313" key="3">
    <source>
        <dbReference type="Proteomes" id="UP000199137"/>
    </source>
</evidence>